<gene>
    <name evidence="1" type="ORF">BECKLPF1236B_GA0070989_111716</name>
</gene>
<evidence type="ECO:0000313" key="1">
    <source>
        <dbReference type="EMBL" id="VFK17451.1"/>
    </source>
</evidence>
<dbReference type="AlphaFoldDB" id="A0A450WK92"/>
<protein>
    <submittedName>
        <fullName evidence="1">Uncharacterized protein</fullName>
    </submittedName>
</protein>
<sequence length="67" mass="7065">MATSRFKYQGPIDTGVTLSGEGREREIILLRGGAYDLPAKNAYVASLIAQGYLVPEAPAPKTNKGAA</sequence>
<proteinExistence type="predicted"/>
<name>A0A450WK92_9GAMM</name>
<reference evidence="1" key="1">
    <citation type="submission" date="2019-02" db="EMBL/GenBank/DDBJ databases">
        <authorList>
            <person name="Gruber-Vodicka R. H."/>
            <person name="Seah K. B. B."/>
        </authorList>
    </citation>
    <scope>NUCLEOTIDE SEQUENCE</scope>
    <source>
        <strain evidence="1">BECK_S313</strain>
    </source>
</reference>
<accession>A0A450WK92</accession>
<organism evidence="1">
    <name type="scientific">Candidatus Kentrum sp. LPFa</name>
    <dbReference type="NCBI Taxonomy" id="2126335"/>
    <lineage>
        <taxon>Bacteria</taxon>
        <taxon>Pseudomonadati</taxon>
        <taxon>Pseudomonadota</taxon>
        <taxon>Gammaproteobacteria</taxon>
        <taxon>Candidatus Kentrum</taxon>
    </lineage>
</organism>
<dbReference type="EMBL" id="CAADFK010000117">
    <property type="protein sequence ID" value="VFK17451.1"/>
    <property type="molecule type" value="Genomic_DNA"/>
</dbReference>